<dbReference type="GO" id="GO:0008374">
    <property type="term" value="F:O-acyltransferase activity"/>
    <property type="evidence" value="ECO:0007669"/>
    <property type="project" value="TreeGrafter"/>
</dbReference>
<reference evidence="3 4" key="1">
    <citation type="submission" date="2018-03" db="EMBL/GenBank/DDBJ databases">
        <title>Whole genome analyses suggest that Burkholderia sensu lato contains two further novel genera in the rhizoxinica-symbiotica group Mycetohabitans gen. nov., and Trinickia gen. nov.: implications for the evolution of diazotrophy and nodulation in the Burkholderiaceae.</title>
        <authorList>
            <person name="Estrada De Los Santos P."/>
            <person name="Palmer M."/>
            <person name="Chavez-Ramirez B."/>
            <person name="Steenkamp E.T."/>
            <person name="Hirsch A.M."/>
            <person name="Manyaka P."/>
            <person name="Maluk M."/>
            <person name="Lafos M."/>
            <person name="Crook M."/>
            <person name="Gross E."/>
            <person name="Simon M.F."/>
            <person name="Bueno Dos Reis Junior F."/>
            <person name="Poole P.S."/>
            <person name="Venter S.N."/>
            <person name="James E.K."/>
        </authorList>
    </citation>
    <scope>NUCLEOTIDE SEQUENCE [LARGE SCALE GENOMIC DNA]</scope>
    <source>
        <strain evidence="3 4">JPY-366</strain>
    </source>
</reference>
<protein>
    <submittedName>
        <fullName evidence="3">Putative colanic acid biosynthesis acetyltransferase</fullName>
    </submittedName>
</protein>
<name>A0A2T3XW84_9BURK</name>
<dbReference type="Proteomes" id="UP000240638">
    <property type="component" value="Unassembled WGS sequence"/>
</dbReference>
<evidence type="ECO:0000256" key="2">
    <source>
        <dbReference type="ARBA" id="ARBA00022679"/>
    </source>
</evidence>
<keyword evidence="2 3" id="KW-0808">Transferase</keyword>
<dbReference type="InterPro" id="IPR051159">
    <property type="entry name" value="Hexapeptide_acetyltransf"/>
</dbReference>
<comment type="similarity">
    <text evidence="1">Belongs to the transferase hexapeptide repeat family.</text>
</comment>
<gene>
    <name evidence="3" type="ORF">C9I57_12155</name>
</gene>
<accession>A0A2T3XW84</accession>
<dbReference type="EMBL" id="PYUC01000005">
    <property type="protein sequence ID" value="PTB20761.1"/>
    <property type="molecule type" value="Genomic_DNA"/>
</dbReference>
<dbReference type="AlphaFoldDB" id="A0A2T3XW84"/>
<dbReference type="Gene3D" id="2.160.10.10">
    <property type="entry name" value="Hexapeptide repeat proteins"/>
    <property type="match status" value="1"/>
</dbReference>
<proteinExistence type="inferred from homology"/>
<organism evidence="3 4">
    <name type="scientific">Trinickia symbiotica</name>
    <dbReference type="NCBI Taxonomy" id="863227"/>
    <lineage>
        <taxon>Bacteria</taxon>
        <taxon>Pseudomonadati</taxon>
        <taxon>Pseudomonadota</taxon>
        <taxon>Betaproteobacteria</taxon>
        <taxon>Burkholderiales</taxon>
        <taxon>Burkholderiaceae</taxon>
        <taxon>Trinickia</taxon>
    </lineage>
</organism>
<dbReference type="InterPro" id="IPR011004">
    <property type="entry name" value="Trimer_LpxA-like_sf"/>
</dbReference>
<evidence type="ECO:0000313" key="3">
    <source>
        <dbReference type="EMBL" id="PTB20761.1"/>
    </source>
</evidence>
<evidence type="ECO:0000256" key="1">
    <source>
        <dbReference type="ARBA" id="ARBA00007274"/>
    </source>
</evidence>
<dbReference type="PANTHER" id="PTHR23416:SF23">
    <property type="entry name" value="ACETYLTRANSFERASE C18B11.09C-RELATED"/>
    <property type="match status" value="1"/>
</dbReference>
<sequence length="186" mass="20827">MIGSRTGFDGATFTLGNRSKRAAWQIFRLLFFRFSPTPFHRYRLWILILWGARASIRSRAHVYPDAKIWAPWNLELHEYATIGPGVNCYNIGKVTVGRRAIVSQGAYLCTASHDYEDSAFPLYARPITLNADSWICTEAFVGPGVTVHEGAILGARAVAMKDLDAWKVFAGNPATCLKQRRRTPPP</sequence>
<evidence type="ECO:0000313" key="4">
    <source>
        <dbReference type="Proteomes" id="UP000240638"/>
    </source>
</evidence>
<dbReference type="GO" id="GO:0005829">
    <property type="term" value="C:cytosol"/>
    <property type="evidence" value="ECO:0007669"/>
    <property type="project" value="TreeGrafter"/>
</dbReference>
<dbReference type="SUPFAM" id="SSF51161">
    <property type="entry name" value="Trimeric LpxA-like enzymes"/>
    <property type="match status" value="1"/>
</dbReference>
<dbReference type="PANTHER" id="PTHR23416">
    <property type="entry name" value="SIALIC ACID SYNTHASE-RELATED"/>
    <property type="match status" value="1"/>
</dbReference>
<dbReference type="CDD" id="cd05825">
    <property type="entry name" value="LbH_wcaF_like"/>
    <property type="match status" value="1"/>
</dbReference>
<comment type="caution">
    <text evidence="3">The sequence shown here is derived from an EMBL/GenBank/DDBJ whole genome shotgun (WGS) entry which is preliminary data.</text>
</comment>